<proteinExistence type="inferred from homology"/>
<dbReference type="RefSeq" id="WP_206560339.1">
    <property type="nucleotide sequence ID" value="NZ_JAFKCZ010000006.1"/>
</dbReference>
<dbReference type="Proteomes" id="UP000664303">
    <property type="component" value="Unassembled WGS sequence"/>
</dbReference>
<keyword evidence="7" id="KW-1185">Reference proteome</keyword>
<keyword evidence="2" id="KW-0058">Aromatic hydrocarbons catabolism</keyword>
<feature type="active site" description="Proton acceptor" evidence="4">
    <location>
        <position position="360"/>
    </location>
</feature>
<dbReference type="PANTHER" id="PTHR21661:SF35">
    <property type="entry name" value="EPOXIDE HYDROLASE"/>
    <property type="match status" value="1"/>
</dbReference>
<dbReference type="AlphaFoldDB" id="A0A939DEZ6"/>
<evidence type="ECO:0000313" key="6">
    <source>
        <dbReference type="EMBL" id="MBN7796900.1"/>
    </source>
</evidence>
<reference evidence="6" key="1">
    <citation type="submission" date="2021-02" db="EMBL/GenBank/DDBJ databases">
        <title>PHA producing bacteria isolated from coastal sediment in Guangdong, Shenzhen.</title>
        <authorList>
            <person name="Zheng W."/>
            <person name="Yu S."/>
            <person name="Huang Y."/>
        </authorList>
    </citation>
    <scope>NUCLEOTIDE SEQUENCE</scope>
    <source>
        <strain evidence="6">TN14-10</strain>
    </source>
</reference>
<name>A0A939DEZ6_9GAMM</name>
<comment type="caution">
    <text evidence="6">The sequence shown here is derived from an EMBL/GenBank/DDBJ whole genome shotgun (WGS) entry which is preliminary data.</text>
</comment>
<keyword evidence="3 6" id="KW-0378">Hydrolase</keyword>
<comment type="similarity">
    <text evidence="1">Belongs to the peptidase S33 family.</text>
</comment>
<dbReference type="PANTHER" id="PTHR21661">
    <property type="entry name" value="EPOXIDE HYDROLASE 1-RELATED"/>
    <property type="match status" value="1"/>
</dbReference>
<dbReference type="SUPFAM" id="SSF53474">
    <property type="entry name" value="alpha/beta-Hydrolases"/>
    <property type="match status" value="1"/>
</dbReference>
<dbReference type="Gene3D" id="3.40.50.1820">
    <property type="entry name" value="alpha/beta hydrolase"/>
    <property type="match status" value="1"/>
</dbReference>
<feature type="active site" description="Proton donor" evidence="4">
    <location>
        <position position="307"/>
    </location>
</feature>
<evidence type="ECO:0000313" key="7">
    <source>
        <dbReference type="Proteomes" id="UP000664303"/>
    </source>
</evidence>
<dbReference type="EMBL" id="JAFKCZ010000006">
    <property type="protein sequence ID" value="MBN7796900.1"/>
    <property type="molecule type" value="Genomic_DNA"/>
</dbReference>
<dbReference type="GO" id="GO:0004301">
    <property type="term" value="F:epoxide hydrolase activity"/>
    <property type="evidence" value="ECO:0007669"/>
    <property type="project" value="TreeGrafter"/>
</dbReference>
<dbReference type="PIRSF" id="PIRSF001112">
    <property type="entry name" value="Epoxide_hydrolase"/>
    <property type="match status" value="1"/>
</dbReference>
<dbReference type="Pfam" id="PF06441">
    <property type="entry name" value="EHN"/>
    <property type="match status" value="1"/>
</dbReference>
<dbReference type="InterPro" id="IPR000639">
    <property type="entry name" value="Epox_hydrolase-like"/>
</dbReference>
<sequence length="389" mass="44511">MEITPFRIDVANGSIDDLRRRIDQTRWPDQLDGVGWQYGTEREYLRELVHYWRHHFNWRQQEALINRFSQYRATIDDFRIHFIHQRSSHQDATPLLMTHGWPSSIVEFLDVIEPLTEPEKYCGCSADAFHVVCPSLPGFAYSSAPRKAGTNVRDIAKIWLKLMRALGYERFIVQGGDFGAMVSTQLAGEAPAHLLGIHLSMQILFPTELQLQNIDKLSPPERAGWDELEGFVTDKMGYHAIQSTKPQTLGYGLHDSPVGFCAWLTEKFHDWTDCEGEIRNAVSWDRLLTNISLLWFSESVASCLRIYRDCNTQNPAPHVPYVSVPTGCARFPREVMKPPRAWAEEAYNLIFWSEHEKGGHFAAMEQPEAFAQSLRGFKGALREASPSSK</sequence>
<protein>
    <submittedName>
        <fullName evidence="6">Alpha/beta fold hydrolase</fullName>
    </submittedName>
</protein>
<evidence type="ECO:0000256" key="3">
    <source>
        <dbReference type="ARBA" id="ARBA00022801"/>
    </source>
</evidence>
<accession>A0A939DEZ6</accession>
<dbReference type="PRINTS" id="PR00412">
    <property type="entry name" value="EPOXHYDRLASE"/>
</dbReference>
<feature type="active site" description="Nucleophile" evidence="4">
    <location>
        <position position="177"/>
    </location>
</feature>
<dbReference type="InterPro" id="IPR010497">
    <property type="entry name" value="Epoxide_hydro_N"/>
</dbReference>
<organism evidence="6 7">
    <name type="scientific">Parahaliea mediterranea</name>
    <dbReference type="NCBI Taxonomy" id="651086"/>
    <lineage>
        <taxon>Bacteria</taxon>
        <taxon>Pseudomonadati</taxon>
        <taxon>Pseudomonadota</taxon>
        <taxon>Gammaproteobacteria</taxon>
        <taxon>Cellvibrionales</taxon>
        <taxon>Halieaceae</taxon>
        <taxon>Parahaliea</taxon>
    </lineage>
</organism>
<dbReference type="InterPro" id="IPR029058">
    <property type="entry name" value="AB_hydrolase_fold"/>
</dbReference>
<dbReference type="InterPro" id="IPR016292">
    <property type="entry name" value="Epoxide_hydrolase"/>
</dbReference>
<feature type="domain" description="Epoxide hydrolase N-terminal" evidence="5">
    <location>
        <begin position="3"/>
        <end position="108"/>
    </location>
</feature>
<evidence type="ECO:0000256" key="2">
    <source>
        <dbReference type="ARBA" id="ARBA00022797"/>
    </source>
</evidence>
<gene>
    <name evidence="6" type="ORF">JYP50_09875</name>
</gene>
<evidence type="ECO:0000256" key="1">
    <source>
        <dbReference type="ARBA" id="ARBA00010088"/>
    </source>
</evidence>
<evidence type="ECO:0000256" key="4">
    <source>
        <dbReference type="PIRSR" id="PIRSR001112-1"/>
    </source>
</evidence>
<dbReference type="GO" id="GO:0097176">
    <property type="term" value="P:epoxide metabolic process"/>
    <property type="evidence" value="ECO:0007669"/>
    <property type="project" value="TreeGrafter"/>
</dbReference>
<evidence type="ECO:0000259" key="5">
    <source>
        <dbReference type="Pfam" id="PF06441"/>
    </source>
</evidence>